<dbReference type="EMBL" id="LAZR01001049">
    <property type="protein sequence ID" value="KKN51779.1"/>
    <property type="molecule type" value="Genomic_DNA"/>
</dbReference>
<gene>
    <name evidence="1" type="ORF">LCGC14_0619560</name>
</gene>
<comment type="caution">
    <text evidence="1">The sequence shown here is derived from an EMBL/GenBank/DDBJ whole genome shotgun (WGS) entry which is preliminary data.</text>
</comment>
<accession>A0A0F9RAA9</accession>
<reference evidence="1" key="1">
    <citation type="journal article" date="2015" name="Nature">
        <title>Complex archaea that bridge the gap between prokaryotes and eukaryotes.</title>
        <authorList>
            <person name="Spang A."/>
            <person name="Saw J.H."/>
            <person name="Jorgensen S.L."/>
            <person name="Zaremba-Niedzwiedzka K."/>
            <person name="Martijn J."/>
            <person name="Lind A.E."/>
            <person name="van Eijk R."/>
            <person name="Schleper C."/>
            <person name="Guy L."/>
            <person name="Ettema T.J."/>
        </authorList>
    </citation>
    <scope>NUCLEOTIDE SEQUENCE</scope>
</reference>
<evidence type="ECO:0000313" key="1">
    <source>
        <dbReference type="EMBL" id="KKN51779.1"/>
    </source>
</evidence>
<sequence length="74" mass="8606">MKECEEHEFGKWKIADVHEGYLRETNSCMTCGASRVRLVEIVEPINTRPDYAVVNRRDLEQLERVSGKKIGRVE</sequence>
<proteinExistence type="predicted"/>
<protein>
    <submittedName>
        <fullName evidence="1">Uncharacterized protein</fullName>
    </submittedName>
</protein>
<name>A0A0F9RAA9_9ZZZZ</name>
<dbReference type="AlphaFoldDB" id="A0A0F9RAA9"/>
<organism evidence="1">
    <name type="scientific">marine sediment metagenome</name>
    <dbReference type="NCBI Taxonomy" id="412755"/>
    <lineage>
        <taxon>unclassified sequences</taxon>
        <taxon>metagenomes</taxon>
        <taxon>ecological metagenomes</taxon>
    </lineage>
</organism>